<gene>
    <name evidence="1" type="ORF">SMU82_00255</name>
</gene>
<accession>A0A829BL60</accession>
<evidence type="ECO:0000313" key="1">
    <source>
        <dbReference type="EMBL" id="EMC25835.1"/>
    </source>
</evidence>
<sequence length="125" mass="14238">MSLFSWFKKTQAPQNFESGLSLTSQKGDLLNPNSKEVEEAIVSLSNDPEGFVTLSWTSVSGDFSFIQALCFDGSYLIEYRTADLKKGYVYRKPNVPIEETLQFFRSFLENQALTLDADWLQVKAY</sequence>
<protein>
    <submittedName>
        <fullName evidence="1">Uncharacterized protein</fullName>
    </submittedName>
</protein>
<evidence type="ECO:0000313" key="2">
    <source>
        <dbReference type="Proteomes" id="UP000011676"/>
    </source>
</evidence>
<dbReference type="AlphaFoldDB" id="A0A829BL60"/>
<comment type="caution">
    <text evidence="1">The sequence shown here is derived from an EMBL/GenBank/DDBJ whole genome shotgun (WGS) entry which is preliminary data.</text>
</comment>
<name>A0A829BL60_STRMG</name>
<reference evidence="1 2" key="1">
    <citation type="journal article" date="2013" name="Mol. Biol. Evol.">
        <title>Evolutionary and population genomics of the cavity causing bacteria Streptococcus mutans.</title>
        <authorList>
            <person name="Cornejo O.E."/>
            <person name="Lefebure T."/>
            <person name="Pavinski Bitar P.D."/>
            <person name="Lang P."/>
            <person name="Richards V.P."/>
            <person name="Eilertson K."/>
            <person name="Do T."/>
            <person name="Beighton D."/>
            <person name="Zeng L."/>
            <person name="Ahn S.J."/>
            <person name="Burne R.A."/>
            <person name="Siepel A."/>
            <person name="Bustamante C.D."/>
            <person name="Stanhope M.J."/>
        </authorList>
    </citation>
    <scope>NUCLEOTIDE SEQUENCE [LARGE SCALE GENOMIC DNA]</scope>
    <source>
        <strain evidence="1 2">SM6</strain>
    </source>
</reference>
<dbReference type="EMBL" id="AHSR01000001">
    <property type="protein sequence ID" value="EMC25835.1"/>
    <property type="molecule type" value="Genomic_DNA"/>
</dbReference>
<dbReference type="Proteomes" id="UP000011676">
    <property type="component" value="Unassembled WGS sequence"/>
</dbReference>
<proteinExistence type="predicted"/>
<dbReference type="RefSeq" id="WP_002283640.1">
    <property type="nucleotide sequence ID" value="NZ_AHSR01000001.1"/>
</dbReference>
<organism evidence="1 2">
    <name type="scientific">Streptococcus mutans SM6</name>
    <dbReference type="NCBI Taxonomy" id="857119"/>
    <lineage>
        <taxon>Bacteria</taxon>
        <taxon>Bacillati</taxon>
        <taxon>Bacillota</taxon>
        <taxon>Bacilli</taxon>
        <taxon>Lactobacillales</taxon>
        <taxon>Streptococcaceae</taxon>
        <taxon>Streptococcus</taxon>
    </lineage>
</organism>